<keyword evidence="5" id="KW-0735">Signal-anchor</keyword>
<keyword evidence="4" id="KW-0378">Hydrolase</keyword>
<dbReference type="CDD" id="cd11574">
    <property type="entry name" value="GH99"/>
    <property type="match status" value="1"/>
</dbReference>
<gene>
    <name evidence="13" type="ORF">ACEWY4_004998</name>
</gene>
<evidence type="ECO:0000256" key="8">
    <source>
        <dbReference type="ARBA" id="ARBA00023136"/>
    </source>
</evidence>
<reference evidence="13 14" key="1">
    <citation type="submission" date="2024-09" db="EMBL/GenBank/DDBJ databases">
        <title>A chromosome-level genome assembly of Gray's grenadier anchovy, Coilia grayii.</title>
        <authorList>
            <person name="Fu Z."/>
        </authorList>
    </citation>
    <scope>NUCLEOTIDE SEQUENCE [LARGE SCALE GENOMIC DNA]</scope>
    <source>
        <strain evidence="13">G4</strain>
        <tissue evidence="13">Muscle</tissue>
    </source>
</reference>
<comment type="subcellular location">
    <subcellularLocation>
        <location evidence="1">Golgi apparatus membrane</location>
        <topology evidence="1">Single-pass type II membrane protein</topology>
    </subcellularLocation>
</comment>
<evidence type="ECO:0000313" key="14">
    <source>
        <dbReference type="Proteomes" id="UP001591681"/>
    </source>
</evidence>
<dbReference type="InterPro" id="IPR026071">
    <property type="entry name" value="Glyco_Hydrolase_99"/>
</dbReference>
<organism evidence="13 14">
    <name type="scientific">Coilia grayii</name>
    <name type="common">Gray's grenadier anchovy</name>
    <dbReference type="NCBI Taxonomy" id="363190"/>
    <lineage>
        <taxon>Eukaryota</taxon>
        <taxon>Metazoa</taxon>
        <taxon>Chordata</taxon>
        <taxon>Craniata</taxon>
        <taxon>Vertebrata</taxon>
        <taxon>Euteleostomi</taxon>
        <taxon>Actinopterygii</taxon>
        <taxon>Neopterygii</taxon>
        <taxon>Teleostei</taxon>
        <taxon>Clupei</taxon>
        <taxon>Clupeiformes</taxon>
        <taxon>Clupeoidei</taxon>
        <taxon>Engraulidae</taxon>
        <taxon>Coilinae</taxon>
        <taxon>Coilia</taxon>
    </lineage>
</organism>
<evidence type="ECO:0000256" key="3">
    <source>
        <dbReference type="ARBA" id="ARBA00022692"/>
    </source>
</evidence>
<evidence type="ECO:0000256" key="1">
    <source>
        <dbReference type="ARBA" id="ARBA00004323"/>
    </source>
</evidence>
<name>A0ABD1KH87_9TELE</name>
<keyword evidence="7" id="KW-0333">Golgi apparatus</keyword>
<keyword evidence="14" id="KW-1185">Reference proteome</keyword>
<proteinExistence type="inferred from homology"/>
<accession>A0ABD1KH87</accession>
<feature type="region of interest" description="Disordered" evidence="12">
    <location>
        <begin position="50"/>
        <end position="76"/>
    </location>
</feature>
<sequence>MGRFRRKSCLTVLALASFIFLIVVILKSAPQEALNLPGAFGQDLLSNANKMEKPQNQPHPDTNNALPSTDNKPDTKAIDLNVDTALEKYPPPNYNVHAFYYVWYGNPQFDGKYIHWDHPVLPHWDQKVAAAFPTGRHSPPGDIGANFYPALGPYSSRDPAVIDAHMRQMRMAAIGVLAISWYPPGMSDDNGEFSDNIVPLVLDAAHTYQIKVAFHIEPFKGRDEKTMFDSIKYIVEKYGEHPAFFRHKTRTGKALPVYYIYDSYLVSEAQWALLLKPNAEHSIRDTAYDGIFLALLVEEKHKRSILASGFDGMYTYFATNGFTYGSSYRNWKSVKVFCDDNGLIFVPSVGPGYIDTNIRPWNSQNTRNRIKGRYYETALSAAVEAGSRVVSVTSFNEWHEGTQIEMAVPKSGPPAYLDYSPHKPGAYLEITRKWADKFSGEWLF</sequence>
<evidence type="ECO:0000256" key="6">
    <source>
        <dbReference type="ARBA" id="ARBA00022989"/>
    </source>
</evidence>
<comment type="caution">
    <text evidence="13">The sequence shown here is derived from an EMBL/GenBank/DDBJ whole genome shotgun (WGS) entry which is preliminary data.</text>
</comment>
<comment type="similarity">
    <text evidence="2">Belongs to the glycosyl hydrolase 99 family.</text>
</comment>
<evidence type="ECO:0000256" key="12">
    <source>
        <dbReference type="SAM" id="MobiDB-lite"/>
    </source>
</evidence>
<feature type="compositionally biased region" description="Polar residues" evidence="12">
    <location>
        <begin position="50"/>
        <end position="70"/>
    </location>
</feature>
<evidence type="ECO:0000256" key="9">
    <source>
        <dbReference type="ARBA" id="ARBA00038876"/>
    </source>
</evidence>
<protein>
    <recommendedName>
        <fullName evidence="10">Glycoprotein endo-alpha-1,2-mannosidase</fullName>
        <ecNumber evidence="9">3.2.1.130</ecNumber>
    </recommendedName>
</protein>
<evidence type="ECO:0000313" key="13">
    <source>
        <dbReference type="EMBL" id="KAL2098518.1"/>
    </source>
</evidence>
<dbReference type="Pfam" id="PF16317">
    <property type="entry name" value="Glyco_hydro_99"/>
    <property type="match status" value="1"/>
</dbReference>
<dbReference type="FunFam" id="3.20.20.80:FF:000019">
    <property type="entry name" value="glycoprotein endo-alpha-1,2-mannosidase"/>
    <property type="match status" value="1"/>
</dbReference>
<dbReference type="Proteomes" id="UP001591681">
    <property type="component" value="Unassembled WGS sequence"/>
</dbReference>
<evidence type="ECO:0000256" key="7">
    <source>
        <dbReference type="ARBA" id="ARBA00023034"/>
    </source>
</evidence>
<evidence type="ECO:0000256" key="5">
    <source>
        <dbReference type="ARBA" id="ARBA00022968"/>
    </source>
</evidence>
<dbReference type="PANTHER" id="PTHR13572">
    <property type="entry name" value="ENDO-ALPHA-1,2-MANNOSIDASE"/>
    <property type="match status" value="1"/>
</dbReference>
<dbReference type="PANTHER" id="PTHR13572:SF1">
    <property type="entry name" value="GLYCOPROTEIN ENDO-ALPHA-1,2-MANNOSIDASE"/>
    <property type="match status" value="1"/>
</dbReference>
<dbReference type="EC" id="3.2.1.130" evidence="9"/>
<dbReference type="GO" id="GO:0000139">
    <property type="term" value="C:Golgi membrane"/>
    <property type="evidence" value="ECO:0007669"/>
    <property type="project" value="UniProtKB-SubCell"/>
</dbReference>
<dbReference type="GO" id="GO:0004569">
    <property type="term" value="F:glycoprotein endo-alpha-1,2-mannosidase activity"/>
    <property type="evidence" value="ECO:0007669"/>
    <property type="project" value="UniProtKB-EC"/>
</dbReference>
<keyword evidence="8" id="KW-0472">Membrane</keyword>
<evidence type="ECO:0000256" key="11">
    <source>
        <dbReference type="ARBA" id="ARBA00049330"/>
    </source>
</evidence>
<dbReference type="EMBL" id="JBHFQA010000005">
    <property type="protein sequence ID" value="KAL2098518.1"/>
    <property type="molecule type" value="Genomic_DNA"/>
</dbReference>
<comment type="catalytic activity">
    <reaction evidence="11">
        <text>N-{alpha-Glc-(1-&gt;3)-alpha-Man-(1-&gt;2)-alpha-Man-(1-&gt;2)-alpha-Man-(1-&gt;3)-[alpha-Man-(1-&gt;2)-alpha-Man-(1-&gt;3)-[alpha-Man-(1-&gt;2)-alpha-Man-(1-&gt;6)]-alpha-Man-(1-&gt;6)]-beta-Man-(1-&gt;4)-beta-GlcNAc-(1-&gt;4)-beta-GlcNAc}-L-asparaginyl-[protein] + H2O = alpha-D-glucosyl-(1-&gt;3)-D-mannopyranose + N(4)-{alpha-D-Man-(1-&gt;2)-alpha-D-Man-(1-&gt;3)-[alpha-D-Man-(1-&gt;2)-alpha-D-Man-(1-&gt;3)-[alpha-D-Man-(1-&gt;2)-alpha-D-Man-(1-&gt;6)]-alpha-D-Man-(1-&gt;6)]-beta-D-Man-(1-&gt;4)-beta-D-GlaNAc-(1-&gt;4)-beta-D-GlcNAc}-L-asparaginyl-[protein] (N-glucan mannose isomer 8A1,2,3B1,2)</text>
        <dbReference type="Rhea" id="RHEA:54824"/>
        <dbReference type="Rhea" id="RHEA-COMP:14010"/>
        <dbReference type="Rhea" id="RHEA-COMP:14011"/>
        <dbReference type="ChEBI" id="CHEBI:15377"/>
        <dbReference type="ChEBI" id="CHEBI:52996"/>
        <dbReference type="ChEBI" id="CHEBI:59080"/>
        <dbReference type="ChEBI" id="CHEBI:60627"/>
        <dbReference type="EC" id="3.2.1.130"/>
    </reaction>
</comment>
<dbReference type="AlphaFoldDB" id="A0ABD1KH87"/>
<evidence type="ECO:0000256" key="10">
    <source>
        <dbReference type="ARBA" id="ARBA00039288"/>
    </source>
</evidence>
<keyword evidence="6" id="KW-1133">Transmembrane helix</keyword>
<evidence type="ECO:0000256" key="2">
    <source>
        <dbReference type="ARBA" id="ARBA00009559"/>
    </source>
</evidence>
<keyword evidence="3" id="KW-0812">Transmembrane</keyword>
<evidence type="ECO:0000256" key="4">
    <source>
        <dbReference type="ARBA" id="ARBA00022801"/>
    </source>
</evidence>
<dbReference type="Gene3D" id="3.20.20.80">
    <property type="entry name" value="Glycosidases"/>
    <property type="match status" value="1"/>
</dbReference>